<feature type="non-terminal residue" evidence="1">
    <location>
        <position position="1"/>
    </location>
</feature>
<gene>
    <name evidence="1" type="ORF">AGERDE_LOCUS12692</name>
</gene>
<dbReference type="EMBL" id="CAJVPL010010594">
    <property type="protein sequence ID" value="CAG8681474.1"/>
    <property type="molecule type" value="Genomic_DNA"/>
</dbReference>
<protein>
    <submittedName>
        <fullName evidence="1">10110_t:CDS:1</fullName>
    </submittedName>
</protein>
<dbReference type="SUPFAM" id="SSF47095">
    <property type="entry name" value="HMG-box"/>
    <property type="match status" value="1"/>
</dbReference>
<organism evidence="1 2">
    <name type="scientific">Ambispora gerdemannii</name>
    <dbReference type="NCBI Taxonomy" id="144530"/>
    <lineage>
        <taxon>Eukaryota</taxon>
        <taxon>Fungi</taxon>
        <taxon>Fungi incertae sedis</taxon>
        <taxon>Mucoromycota</taxon>
        <taxon>Glomeromycotina</taxon>
        <taxon>Glomeromycetes</taxon>
        <taxon>Archaeosporales</taxon>
        <taxon>Ambisporaceae</taxon>
        <taxon>Ambispora</taxon>
    </lineage>
</organism>
<dbReference type="InterPro" id="IPR036910">
    <property type="entry name" value="HMG_box_dom_sf"/>
</dbReference>
<dbReference type="Gene3D" id="1.10.30.10">
    <property type="entry name" value="High mobility group box domain"/>
    <property type="match status" value="1"/>
</dbReference>
<proteinExistence type="predicted"/>
<sequence length="144" mass="16867">NYRNISQPEISSMASQAWKQEPPYVKETYYNFAKRAQEIYLAQNTENHVIVDTNQQNGIIEEINPLISETVDAKETSFNSNFDTNVNFEFTNMQYRIITLENELISMNAKLSHVITLENEISSMRQTISELNDKLREYLPFFDI</sequence>
<reference evidence="1" key="1">
    <citation type="submission" date="2021-06" db="EMBL/GenBank/DDBJ databases">
        <authorList>
            <person name="Kallberg Y."/>
            <person name="Tangrot J."/>
            <person name="Rosling A."/>
        </authorList>
    </citation>
    <scope>NUCLEOTIDE SEQUENCE</scope>
    <source>
        <strain evidence="1">MT106</strain>
    </source>
</reference>
<name>A0A9N9EQQ5_9GLOM</name>
<dbReference type="AlphaFoldDB" id="A0A9N9EQQ5"/>
<evidence type="ECO:0000313" key="2">
    <source>
        <dbReference type="Proteomes" id="UP000789831"/>
    </source>
</evidence>
<dbReference type="Proteomes" id="UP000789831">
    <property type="component" value="Unassembled WGS sequence"/>
</dbReference>
<evidence type="ECO:0000313" key="1">
    <source>
        <dbReference type="EMBL" id="CAG8681474.1"/>
    </source>
</evidence>
<keyword evidence="2" id="KW-1185">Reference proteome</keyword>
<accession>A0A9N9EQQ5</accession>
<comment type="caution">
    <text evidence="1">The sequence shown here is derived from an EMBL/GenBank/DDBJ whole genome shotgun (WGS) entry which is preliminary data.</text>
</comment>